<evidence type="ECO:0000313" key="2">
    <source>
        <dbReference type="Proteomes" id="UP001595859"/>
    </source>
</evidence>
<keyword evidence="2" id="KW-1185">Reference proteome</keyword>
<dbReference type="RefSeq" id="WP_378057962.1">
    <property type="nucleotide sequence ID" value="NZ_JBHSIS010000009.1"/>
</dbReference>
<accession>A0ABV9S5U7</accession>
<gene>
    <name evidence="1" type="ORF">ACFPCV_20990</name>
</gene>
<comment type="caution">
    <text evidence="1">The sequence shown here is derived from an EMBL/GenBank/DDBJ whole genome shotgun (WGS) entry which is preliminary data.</text>
</comment>
<evidence type="ECO:0000313" key="1">
    <source>
        <dbReference type="EMBL" id="MFC4855996.1"/>
    </source>
</evidence>
<protein>
    <recommendedName>
        <fullName evidence="3">DUF4192 family protein</fullName>
    </recommendedName>
</protein>
<proteinExistence type="predicted"/>
<dbReference type="Proteomes" id="UP001595859">
    <property type="component" value="Unassembled WGS sequence"/>
</dbReference>
<dbReference type="EMBL" id="JBHSIS010000009">
    <property type="protein sequence ID" value="MFC4855996.1"/>
    <property type="molecule type" value="Genomic_DNA"/>
</dbReference>
<name>A0ABV9S5U7_9PSEU</name>
<reference evidence="2" key="1">
    <citation type="journal article" date="2019" name="Int. J. Syst. Evol. Microbiol.">
        <title>The Global Catalogue of Microorganisms (GCM) 10K type strain sequencing project: providing services to taxonomists for standard genome sequencing and annotation.</title>
        <authorList>
            <consortium name="The Broad Institute Genomics Platform"/>
            <consortium name="The Broad Institute Genome Sequencing Center for Infectious Disease"/>
            <person name="Wu L."/>
            <person name="Ma J."/>
        </authorList>
    </citation>
    <scope>NUCLEOTIDE SEQUENCE [LARGE SCALE GENOMIC DNA]</scope>
    <source>
        <strain evidence="2">ZS-22-S1</strain>
    </source>
</reference>
<evidence type="ECO:0008006" key="3">
    <source>
        <dbReference type="Google" id="ProtNLM"/>
    </source>
</evidence>
<sequence>MTTEVWADPAEGLAAFGFARVLARPRQPATWVVIAVDEGPYPADTVGYRTIDAVGRQAAILARRYGGYPDGGSRCEPSMLHHVDTAPIERTNPGMRPPIPAIVVTPEPPPAALASTPDVVVAGVADMSRLRDIDWAGLSHAHGSADDVPDLVRALAQNDDRWPEILDALFGDDLLHQGSCYSATAPALPFVIELLASGILPVSRRLDLFLWLLYAADRWAESLLVDAARAAAHNRLPQAAAWTRDVHLAVETELPSLLARWDAEPRIIQYVLACLAAHYPHHGRLIIQQVSDMASDYVGTQPGDYLRLAVALLRGDDTQVPTIAGDIVGWAVNLDPGWLDASSVSPALKATHILATGAYKAASHKAVSSAGRSI</sequence>
<organism evidence="1 2">
    <name type="scientific">Actinophytocola glycyrrhizae</name>
    <dbReference type="NCBI Taxonomy" id="2044873"/>
    <lineage>
        <taxon>Bacteria</taxon>
        <taxon>Bacillati</taxon>
        <taxon>Actinomycetota</taxon>
        <taxon>Actinomycetes</taxon>
        <taxon>Pseudonocardiales</taxon>
        <taxon>Pseudonocardiaceae</taxon>
    </lineage>
</organism>